<proteinExistence type="predicted"/>
<dbReference type="RefSeq" id="WP_369330404.1">
    <property type="nucleotide sequence ID" value="NZ_JAULBC010000005.1"/>
</dbReference>
<dbReference type="SUPFAM" id="SSF51658">
    <property type="entry name" value="Xylose isomerase-like"/>
    <property type="match status" value="1"/>
</dbReference>
<protein>
    <submittedName>
        <fullName evidence="2">Sugar phosphate isomerase/epimerase</fullName>
    </submittedName>
</protein>
<accession>A0ABV3ZIU6</accession>
<keyword evidence="2" id="KW-0413">Isomerase</keyword>
<keyword evidence="3" id="KW-1185">Reference proteome</keyword>
<comment type="caution">
    <text evidence="2">The sequence shown here is derived from an EMBL/GenBank/DDBJ whole genome shotgun (WGS) entry which is preliminary data.</text>
</comment>
<dbReference type="InterPro" id="IPR050312">
    <property type="entry name" value="IolE/XylAMocC-like"/>
</dbReference>
<dbReference type="EMBL" id="JAULBC010000005">
    <property type="protein sequence ID" value="MEX6688996.1"/>
    <property type="molecule type" value="Genomic_DNA"/>
</dbReference>
<dbReference type="Gene3D" id="3.20.20.150">
    <property type="entry name" value="Divalent-metal-dependent TIM barrel enzymes"/>
    <property type="match status" value="1"/>
</dbReference>
<gene>
    <name evidence="2" type="ORF">QTN47_15920</name>
</gene>
<evidence type="ECO:0000313" key="2">
    <source>
        <dbReference type="EMBL" id="MEX6688996.1"/>
    </source>
</evidence>
<feature type="domain" description="Xylose isomerase-like TIM barrel" evidence="1">
    <location>
        <begin position="57"/>
        <end position="304"/>
    </location>
</feature>
<evidence type="ECO:0000259" key="1">
    <source>
        <dbReference type="Pfam" id="PF01261"/>
    </source>
</evidence>
<evidence type="ECO:0000313" key="3">
    <source>
        <dbReference type="Proteomes" id="UP001560573"/>
    </source>
</evidence>
<organism evidence="2 3">
    <name type="scientific">Danxiaibacter flavus</name>
    <dbReference type="NCBI Taxonomy" id="3049108"/>
    <lineage>
        <taxon>Bacteria</taxon>
        <taxon>Pseudomonadati</taxon>
        <taxon>Bacteroidota</taxon>
        <taxon>Chitinophagia</taxon>
        <taxon>Chitinophagales</taxon>
        <taxon>Chitinophagaceae</taxon>
        <taxon>Danxiaibacter</taxon>
    </lineage>
</organism>
<dbReference type="InterPro" id="IPR036237">
    <property type="entry name" value="Xyl_isomerase-like_sf"/>
</dbReference>
<dbReference type="PANTHER" id="PTHR12110">
    <property type="entry name" value="HYDROXYPYRUVATE ISOMERASE"/>
    <property type="match status" value="1"/>
</dbReference>
<dbReference type="PANTHER" id="PTHR12110:SF48">
    <property type="entry name" value="BLL3656 PROTEIN"/>
    <property type="match status" value="1"/>
</dbReference>
<dbReference type="GO" id="GO:0016853">
    <property type="term" value="F:isomerase activity"/>
    <property type="evidence" value="ECO:0007669"/>
    <property type="project" value="UniProtKB-KW"/>
</dbReference>
<sequence>MANRRDVLKTFGLSAGFALLGKPAFSQPVKRMPSGNFRFCLNTSTINGQKRPLKELVDIAARAGYDGVELWIEDVKEYRKNNSLSTMKKLLSDSKLQVEDAIGFAPWMNEDETKRKAGFAQMKEEMQMMAELGCKRIAAPSAGVSADQPLNLFHVGQWYKELIDLGRQTGVMPQLEFWGSSPVFYTLGQAMMAATAANDKDARVLPDVYHLFRGGSGFNSIGMLSGQAFDVIHMNDYPGNIPREQQHDSDRVYPGDGVAPLHQLLTDLAKMNSTKVLSLELFNQKYWKQDPLTVAKTGLEKMQKLVAAVNA</sequence>
<dbReference type="Proteomes" id="UP001560573">
    <property type="component" value="Unassembled WGS sequence"/>
</dbReference>
<name>A0ABV3ZIU6_9BACT</name>
<dbReference type="Pfam" id="PF01261">
    <property type="entry name" value="AP_endonuc_2"/>
    <property type="match status" value="1"/>
</dbReference>
<reference evidence="2 3" key="1">
    <citation type="submission" date="2023-07" db="EMBL/GenBank/DDBJ databases">
        <authorList>
            <person name="Lian W.-H."/>
        </authorList>
    </citation>
    <scope>NUCLEOTIDE SEQUENCE [LARGE SCALE GENOMIC DNA]</scope>
    <source>
        <strain evidence="2 3">SYSU DXS3180</strain>
    </source>
</reference>
<dbReference type="InterPro" id="IPR013022">
    <property type="entry name" value="Xyl_isomerase-like_TIM-brl"/>
</dbReference>